<evidence type="ECO:0000313" key="3">
    <source>
        <dbReference type="EMBL" id="MFC0080560.1"/>
    </source>
</evidence>
<feature type="region of interest" description="Disordered" evidence="1">
    <location>
        <begin position="80"/>
        <end position="113"/>
    </location>
</feature>
<dbReference type="InterPro" id="IPR036691">
    <property type="entry name" value="Endo/exonu/phosph_ase_sf"/>
</dbReference>
<keyword evidence="3" id="KW-0540">Nuclease</keyword>
<keyword evidence="4" id="KW-1185">Reference proteome</keyword>
<evidence type="ECO:0000313" key="4">
    <source>
        <dbReference type="Proteomes" id="UP001589788"/>
    </source>
</evidence>
<dbReference type="GO" id="GO:0004519">
    <property type="term" value="F:endonuclease activity"/>
    <property type="evidence" value="ECO:0007669"/>
    <property type="project" value="UniProtKB-KW"/>
</dbReference>
<dbReference type="EMBL" id="JBHLYQ010000001">
    <property type="protein sequence ID" value="MFC0080560.1"/>
    <property type="molecule type" value="Genomic_DNA"/>
</dbReference>
<protein>
    <submittedName>
        <fullName evidence="3">Endonuclease/exonuclease/phosphatase family protein</fullName>
    </submittedName>
</protein>
<dbReference type="Pfam" id="PF03372">
    <property type="entry name" value="Exo_endo_phos"/>
    <property type="match status" value="1"/>
</dbReference>
<gene>
    <name evidence="3" type="ORF">ACFFRE_00105</name>
</gene>
<dbReference type="Proteomes" id="UP001589788">
    <property type="component" value="Unassembled WGS sequence"/>
</dbReference>
<name>A0ABV6BYN6_9ACTN</name>
<proteinExistence type="predicted"/>
<accession>A0ABV6BYN6</accession>
<dbReference type="RefSeq" id="WP_248108237.1">
    <property type="nucleotide sequence ID" value="NZ_JAKHEX010000014.1"/>
</dbReference>
<keyword evidence="3" id="KW-0255">Endonuclease</keyword>
<keyword evidence="3" id="KW-0378">Hydrolase</keyword>
<dbReference type="SUPFAM" id="SSF56219">
    <property type="entry name" value="DNase I-like"/>
    <property type="match status" value="1"/>
</dbReference>
<evidence type="ECO:0000256" key="1">
    <source>
        <dbReference type="SAM" id="MobiDB-lite"/>
    </source>
</evidence>
<dbReference type="Gene3D" id="3.60.10.10">
    <property type="entry name" value="Endonuclease/exonuclease/phosphatase"/>
    <property type="match status" value="1"/>
</dbReference>
<organism evidence="3 4">
    <name type="scientific">Aciditerrimonas ferrireducens</name>
    <dbReference type="NCBI Taxonomy" id="667306"/>
    <lineage>
        <taxon>Bacteria</taxon>
        <taxon>Bacillati</taxon>
        <taxon>Actinomycetota</taxon>
        <taxon>Acidimicrobiia</taxon>
        <taxon>Acidimicrobiales</taxon>
        <taxon>Acidimicrobiaceae</taxon>
        <taxon>Aciditerrimonas</taxon>
    </lineage>
</organism>
<dbReference type="InterPro" id="IPR005135">
    <property type="entry name" value="Endo/exonuclease/phosphatase"/>
</dbReference>
<feature type="domain" description="Endonuclease/exonuclease/phosphatase" evidence="2">
    <location>
        <begin position="22"/>
        <end position="254"/>
    </location>
</feature>
<evidence type="ECO:0000259" key="2">
    <source>
        <dbReference type="Pfam" id="PF03372"/>
    </source>
</evidence>
<sequence>MALVVGACNLHGGVAVAGGEVDLLGVLERLRADVAVLPEAWCPADWASPLTGLPVAARADLAVGHHWWQPFGRGWRWTDRRASRRGRRRPPVLLDGPPDRHPAGGPAPGGAEPGTVGLLVVSRWPARRVEAVDLGRLPRDRVQRFALVVELETPAGPVPVVGTHLAHLSQGSPWQFRRLGRLLDEQPDGVVLAGDLNLFGPLVERLLPGYRRGVRGRTWPATRPVAQPDHLLVRWPGPWVVRAGRVLAPVGSDHRPLRAVLVPRP</sequence>
<comment type="caution">
    <text evidence="3">The sequence shown here is derived from an EMBL/GenBank/DDBJ whole genome shotgun (WGS) entry which is preliminary data.</text>
</comment>
<reference evidence="3 4" key="1">
    <citation type="submission" date="2024-09" db="EMBL/GenBank/DDBJ databases">
        <authorList>
            <person name="Sun Q."/>
            <person name="Mori K."/>
        </authorList>
    </citation>
    <scope>NUCLEOTIDE SEQUENCE [LARGE SCALE GENOMIC DNA]</scope>
    <source>
        <strain evidence="3 4">JCM 15389</strain>
    </source>
</reference>